<evidence type="ECO:0000313" key="11">
    <source>
        <dbReference type="Proteomes" id="UP000199155"/>
    </source>
</evidence>
<keyword evidence="3 6" id="KW-0326">Glycosidase</keyword>
<dbReference type="SUPFAM" id="SSF51445">
    <property type="entry name" value="(Trans)glycosidases"/>
    <property type="match status" value="1"/>
</dbReference>
<dbReference type="SUPFAM" id="SSF51011">
    <property type="entry name" value="Glycosyl hydrolase domain"/>
    <property type="match status" value="1"/>
</dbReference>
<dbReference type="PANTHER" id="PTHR43053">
    <property type="entry name" value="GLYCOSIDASE FAMILY 31"/>
    <property type="match status" value="1"/>
</dbReference>
<evidence type="ECO:0000256" key="6">
    <source>
        <dbReference type="RuleBase" id="RU361185"/>
    </source>
</evidence>
<evidence type="ECO:0000256" key="2">
    <source>
        <dbReference type="ARBA" id="ARBA00022801"/>
    </source>
</evidence>
<feature type="domain" description="Glycosyl hydrolase family 31 C-terminal" evidence="9">
    <location>
        <begin position="585"/>
        <end position="670"/>
    </location>
</feature>
<dbReference type="PANTHER" id="PTHR43053:SF4">
    <property type="entry name" value="MYOGENESIS-REGULATING GLYCOSIDASE"/>
    <property type="match status" value="1"/>
</dbReference>
<dbReference type="STRING" id="417292.SAMN05421806_101191"/>
<evidence type="ECO:0000259" key="8">
    <source>
        <dbReference type="Pfam" id="PF13802"/>
    </source>
</evidence>
<gene>
    <name evidence="10" type="ORF">SAMN05421806_101191</name>
</gene>
<dbReference type="Pfam" id="PF01055">
    <property type="entry name" value="Glyco_hydro_31_2nd"/>
    <property type="match status" value="1"/>
</dbReference>
<feature type="domain" description="Glycoside hydrolase family 31 TIM barrel" evidence="7">
    <location>
        <begin position="262"/>
        <end position="574"/>
    </location>
</feature>
<accession>A0A1G8TCU5</accession>
<evidence type="ECO:0000256" key="5">
    <source>
        <dbReference type="ARBA" id="ARBA00066962"/>
    </source>
</evidence>
<proteinExistence type="inferred from homology"/>
<protein>
    <recommendedName>
        <fullName evidence="5">alpha-D-xyloside xylohydrolase</fullName>
        <ecNumber evidence="5">3.2.1.177</ecNumber>
    </recommendedName>
</protein>
<dbReference type="InterPro" id="IPR017853">
    <property type="entry name" value="GH"/>
</dbReference>
<dbReference type="SUPFAM" id="SSF117125">
    <property type="entry name" value="Putative glucosidase YicI, C-terminal domain"/>
    <property type="match status" value="1"/>
</dbReference>
<dbReference type="Pfam" id="PF13802">
    <property type="entry name" value="Gal_mutarotas_2"/>
    <property type="match status" value="1"/>
</dbReference>
<dbReference type="Gene3D" id="2.60.40.1760">
    <property type="entry name" value="glycosyl hydrolase (family 31)"/>
    <property type="match status" value="1"/>
</dbReference>
<dbReference type="Gene3D" id="2.60.40.1180">
    <property type="entry name" value="Golgi alpha-mannosidase II"/>
    <property type="match status" value="2"/>
</dbReference>
<dbReference type="Gene3D" id="3.20.20.80">
    <property type="entry name" value="Glycosidases"/>
    <property type="match status" value="1"/>
</dbReference>
<dbReference type="CDD" id="cd06593">
    <property type="entry name" value="GH31_xylosidase_YicI"/>
    <property type="match status" value="1"/>
</dbReference>
<organism evidence="10 11">
    <name type="scientific">Streptomyces indicus</name>
    <dbReference type="NCBI Taxonomy" id="417292"/>
    <lineage>
        <taxon>Bacteria</taxon>
        <taxon>Bacillati</taxon>
        <taxon>Actinomycetota</taxon>
        <taxon>Actinomycetes</taxon>
        <taxon>Kitasatosporales</taxon>
        <taxon>Streptomycetaceae</taxon>
        <taxon>Streptomyces</taxon>
    </lineage>
</organism>
<dbReference type="GO" id="GO:0005975">
    <property type="term" value="P:carbohydrate metabolic process"/>
    <property type="evidence" value="ECO:0007669"/>
    <property type="project" value="InterPro"/>
</dbReference>
<dbReference type="OrthoDB" id="176168at2"/>
<sequence length="753" mass="83266">MKFTDGYWLLRGGVNAAYPVEVLDVTGTDAGTLEIHAPTQPIRHRGDLLKGPVMTVSCHSPLPDVIGVTLKHFDGEVDRGPHFALADGDTHARISYDDDHALLMSGSLALRVPRSGPWQLDFLTADGLRPLTSSGPKAMGIMQTDSGEHYLREQLSLGVGTHVYGLGERFGPLVKNGQVVDIWNADGGTATEQAYKNVPFYLTDAGYGVFVDHPGRVSLEVGSEAVSRVQFSVEDQELTYYVIHGPTPKEILRKYTALTGRPALPPAWSFGLWLSTSFTTSYDEETVTSFIDGMAERELPLSVFHFDCFWMREFNWCDFQWDPRVFPDPAGMLARLKEKGLRICVWINPYIAQRSPLFAEGREGGYLLRKPDGSVWQWDLWQPGMALVDFSNPQARAWYAAKLEALLDMGVDCFKTDFGERVPTDVAYFDGSDPERMHNYYTYLYNQTVFDVLTKHRGEGEAVVFARSATTGSQQFPVHWGGDCESTYEAMAESLRGGLSLGMSGFGYWSHDIGGFEGTPSPALFKRWIAFGLLSSHSRLHGSSSYRVPWLFDEEAVDVLRTFTRLKLRLMPYLDAVSRQAHTEGVPMMRAMALEFPEDPACTHLERQYMLGPDLLVAPVFSDEGDVSYYVPEGTWTHLLTGEQVQGPRWVTERHGFDSVPVLVRPGAVLPVGAVEDRPDYDYADGVTLHAYGLRGGERVQLAVGGVDFTVVCEGATVRASASDASRPWALRVAGGPVVRAEAGTAVLVAELS</sequence>
<dbReference type="NCBIfam" id="NF007940">
    <property type="entry name" value="PRK10658.1"/>
    <property type="match status" value="1"/>
</dbReference>
<name>A0A1G8TCU5_9ACTN</name>
<dbReference type="InterPro" id="IPR011013">
    <property type="entry name" value="Gal_mutarotase_sf_dom"/>
</dbReference>
<evidence type="ECO:0000259" key="7">
    <source>
        <dbReference type="Pfam" id="PF01055"/>
    </source>
</evidence>
<dbReference type="EC" id="3.2.1.177" evidence="5"/>
<evidence type="ECO:0000256" key="3">
    <source>
        <dbReference type="ARBA" id="ARBA00023295"/>
    </source>
</evidence>
<dbReference type="InterPro" id="IPR048395">
    <property type="entry name" value="Glyco_hydro_31_C"/>
</dbReference>
<comment type="similarity">
    <text evidence="1 6">Belongs to the glycosyl hydrolase 31 family.</text>
</comment>
<dbReference type="Proteomes" id="UP000199155">
    <property type="component" value="Unassembled WGS sequence"/>
</dbReference>
<dbReference type="InterPro" id="IPR000322">
    <property type="entry name" value="Glyco_hydro_31_TIM"/>
</dbReference>
<dbReference type="SUPFAM" id="SSF74650">
    <property type="entry name" value="Galactose mutarotase-like"/>
    <property type="match status" value="1"/>
</dbReference>
<reference evidence="10 11" key="1">
    <citation type="submission" date="2016-10" db="EMBL/GenBank/DDBJ databases">
        <authorList>
            <person name="de Groot N.N."/>
        </authorList>
    </citation>
    <scope>NUCLEOTIDE SEQUENCE [LARGE SCALE GENOMIC DNA]</scope>
    <source>
        <strain evidence="10 11">CGMCC 4.5727</strain>
    </source>
</reference>
<keyword evidence="2 6" id="KW-0378">Hydrolase</keyword>
<dbReference type="AlphaFoldDB" id="A0A1G8TCU5"/>
<keyword evidence="11" id="KW-1185">Reference proteome</keyword>
<dbReference type="GO" id="GO:0030246">
    <property type="term" value="F:carbohydrate binding"/>
    <property type="evidence" value="ECO:0007669"/>
    <property type="project" value="InterPro"/>
</dbReference>
<dbReference type="Pfam" id="PF21365">
    <property type="entry name" value="Glyco_hydro_31_3rd"/>
    <property type="match status" value="1"/>
</dbReference>
<evidence type="ECO:0000313" key="10">
    <source>
        <dbReference type="EMBL" id="SDJ39331.1"/>
    </source>
</evidence>
<dbReference type="InterPro" id="IPR025887">
    <property type="entry name" value="Glyco_hydro_31_N_dom"/>
</dbReference>
<comment type="catalytic activity">
    <reaction evidence="4">
        <text>Hydrolysis of terminal, non-reducing alpha-D-xylose residues with release of alpha-D-xylose.</text>
        <dbReference type="EC" id="3.2.1.177"/>
    </reaction>
</comment>
<dbReference type="RefSeq" id="WP_093606700.1">
    <property type="nucleotide sequence ID" value="NZ_FNFF01000001.1"/>
</dbReference>
<dbReference type="EMBL" id="FNFF01000001">
    <property type="protein sequence ID" value="SDJ39331.1"/>
    <property type="molecule type" value="Genomic_DNA"/>
</dbReference>
<feature type="domain" description="Glycoside hydrolase family 31 N-terminal" evidence="8">
    <location>
        <begin position="60"/>
        <end position="218"/>
    </location>
</feature>
<dbReference type="InterPro" id="IPR050985">
    <property type="entry name" value="Alpha-glycosidase_related"/>
</dbReference>
<evidence type="ECO:0000256" key="4">
    <source>
        <dbReference type="ARBA" id="ARBA00052064"/>
    </source>
</evidence>
<dbReference type="CDD" id="cd14752">
    <property type="entry name" value="GH31_N"/>
    <property type="match status" value="1"/>
</dbReference>
<evidence type="ECO:0000259" key="9">
    <source>
        <dbReference type="Pfam" id="PF21365"/>
    </source>
</evidence>
<dbReference type="GO" id="GO:0061634">
    <property type="term" value="F:alpha-D-xyloside xylohydrolase"/>
    <property type="evidence" value="ECO:0007669"/>
    <property type="project" value="UniProtKB-EC"/>
</dbReference>
<dbReference type="FunFam" id="3.20.20.80:FF:000053">
    <property type="entry name" value="Alpha-xylosidase YicI"/>
    <property type="match status" value="1"/>
</dbReference>
<evidence type="ECO:0000256" key="1">
    <source>
        <dbReference type="ARBA" id="ARBA00007806"/>
    </source>
</evidence>
<dbReference type="InterPro" id="IPR013780">
    <property type="entry name" value="Glyco_hydro_b"/>
</dbReference>